<evidence type="ECO:0000313" key="2">
    <source>
        <dbReference type="Proteomes" id="UP001353858"/>
    </source>
</evidence>
<gene>
    <name evidence="1" type="ORF">RN001_004188</name>
</gene>
<evidence type="ECO:0000313" key="1">
    <source>
        <dbReference type="EMBL" id="KAK4880869.1"/>
    </source>
</evidence>
<dbReference type="EMBL" id="JARPUR010000002">
    <property type="protein sequence ID" value="KAK4880869.1"/>
    <property type="molecule type" value="Genomic_DNA"/>
</dbReference>
<proteinExistence type="predicted"/>
<name>A0AAN7PB22_9COLE</name>
<accession>A0AAN7PB22</accession>
<sequence length="292" mass="34147">MSKRHKTKPNKNKCTKFCFLSIKSAFRRHPKKRKKPNRWINLHSSFESSKSKTKTFNIEDRFLERSVYDIDSSSVCNQEIVNTFQLSPVLKYSTFERESPVIGNKDRIIKESTFVLDTEQCKIEFADQSTVVSNTINEFFSQDCSRISPIKISDEIINVEQNLYYEAPRKQNKPFKKDGLAYSLQMALLRRNAEVSIWKHELELEANITKHENLFLVVKVKQSYKQFCVLVLECEDLNKENCLVILGSDATTHACTDINSNIKIYKPYLQKHIKHNDNFITCYFNVSKIMNC</sequence>
<dbReference type="Proteomes" id="UP001353858">
    <property type="component" value="Unassembled WGS sequence"/>
</dbReference>
<reference evidence="2" key="1">
    <citation type="submission" date="2023-01" db="EMBL/GenBank/DDBJ databases">
        <title>Key to firefly adult light organ development and bioluminescence: homeobox transcription factors regulate luciferase expression and transportation to peroxisome.</title>
        <authorList>
            <person name="Fu X."/>
        </authorList>
    </citation>
    <scope>NUCLEOTIDE SEQUENCE [LARGE SCALE GENOMIC DNA]</scope>
</reference>
<dbReference type="AlphaFoldDB" id="A0AAN7PB22"/>
<keyword evidence="2" id="KW-1185">Reference proteome</keyword>
<comment type="caution">
    <text evidence="1">The sequence shown here is derived from an EMBL/GenBank/DDBJ whole genome shotgun (WGS) entry which is preliminary data.</text>
</comment>
<organism evidence="1 2">
    <name type="scientific">Aquatica leii</name>
    <dbReference type="NCBI Taxonomy" id="1421715"/>
    <lineage>
        <taxon>Eukaryota</taxon>
        <taxon>Metazoa</taxon>
        <taxon>Ecdysozoa</taxon>
        <taxon>Arthropoda</taxon>
        <taxon>Hexapoda</taxon>
        <taxon>Insecta</taxon>
        <taxon>Pterygota</taxon>
        <taxon>Neoptera</taxon>
        <taxon>Endopterygota</taxon>
        <taxon>Coleoptera</taxon>
        <taxon>Polyphaga</taxon>
        <taxon>Elateriformia</taxon>
        <taxon>Elateroidea</taxon>
        <taxon>Lampyridae</taxon>
        <taxon>Luciolinae</taxon>
        <taxon>Aquatica</taxon>
    </lineage>
</organism>
<protein>
    <submittedName>
        <fullName evidence="1">Uncharacterized protein</fullName>
    </submittedName>
</protein>